<dbReference type="SUPFAM" id="SSF53756">
    <property type="entry name" value="UDP-Glycosyltransferase/glycogen phosphorylase"/>
    <property type="match status" value="1"/>
</dbReference>
<gene>
    <name evidence="1" type="ORF">OKA05_13260</name>
</gene>
<evidence type="ECO:0000313" key="2">
    <source>
        <dbReference type="Proteomes" id="UP001320876"/>
    </source>
</evidence>
<dbReference type="Proteomes" id="UP001320876">
    <property type="component" value="Unassembled WGS sequence"/>
</dbReference>
<dbReference type="CDD" id="cd03801">
    <property type="entry name" value="GT4_PimA-like"/>
    <property type="match status" value="1"/>
</dbReference>
<dbReference type="RefSeq" id="WP_264487636.1">
    <property type="nucleotide sequence ID" value="NZ_JAPDDT010000005.1"/>
</dbReference>
<comment type="caution">
    <text evidence="1">The sequence shown here is derived from an EMBL/GenBank/DDBJ whole genome shotgun (WGS) entry which is preliminary data.</text>
</comment>
<accession>A0ABT3GJ40</accession>
<protein>
    <submittedName>
        <fullName evidence="1">Glycosyltransferase family 4 protein</fullName>
    </submittedName>
</protein>
<evidence type="ECO:0000313" key="1">
    <source>
        <dbReference type="EMBL" id="MCW1923527.1"/>
    </source>
</evidence>
<dbReference type="PANTHER" id="PTHR45947:SF3">
    <property type="entry name" value="SULFOQUINOVOSYL TRANSFERASE SQD2"/>
    <property type="match status" value="1"/>
</dbReference>
<dbReference type="InterPro" id="IPR050194">
    <property type="entry name" value="Glycosyltransferase_grp1"/>
</dbReference>
<proteinExistence type="predicted"/>
<reference evidence="1 2" key="1">
    <citation type="submission" date="2022-10" db="EMBL/GenBank/DDBJ databases">
        <title>Luteolibacter arcticus strain CCTCC AB 2014275, whole genome shotgun sequencing project.</title>
        <authorList>
            <person name="Zhao G."/>
            <person name="Shen L."/>
        </authorList>
    </citation>
    <scope>NUCLEOTIDE SEQUENCE [LARGE SCALE GENOMIC DNA]</scope>
    <source>
        <strain evidence="1 2">CCTCC AB 2014275</strain>
    </source>
</reference>
<dbReference type="Pfam" id="PF13692">
    <property type="entry name" value="Glyco_trans_1_4"/>
    <property type="match status" value="1"/>
</dbReference>
<sequence>MPDPRFVITVPFRTDYYNNYARVLDAGGRLRKCLLWTRKGIPGIAPEKHSLCPPLGLLAYAGAKCLSPFAAESFRFSLHPAFDRWSRTKLVPGDHVLSSYGYANSCFRHARRHGGKTFLDGGNSHPENFWNLLTEEHRTWGCNYPPISRQHYRRALAMMEDVDYVLSPSEFVTKSFLERGFRDDQILRVFFPVDLSVFGSLRTPRPADRPFTVINTGGLSLRKGTPYLLESFRLIRQAIPNARFLLTESITDSIKPILAHYNDLPIEWASYLPESELAERLRSADLFILPSLEEGLVRTALQAMACGLPVILTPNTGANDYVEEGVNGSVVPLRDPQAIARAAEWWWEKIRNGYQVPDDRIGEQLSFGRLEQVLNQHLQRIGE</sequence>
<dbReference type="PANTHER" id="PTHR45947">
    <property type="entry name" value="SULFOQUINOVOSYL TRANSFERASE SQD2"/>
    <property type="match status" value="1"/>
</dbReference>
<dbReference type="EMBL" id="JAPDDT010000005">
    <property type="protein sequence ID" value="MCW1923527.1"/>
    <property type="molecule type" value="Genomic_DNA"/>
</dbReference>
<organism evidence="1 2">
    <name type="scientific">Luteolibacter arcticus</name>
    <dbReference type="NCBI Taxonomy" id="1581411"/>
    <lineage>
        <taxon>Bacteria</taxon>
        <taxon>Pseudomonadati</taxon>
        <taxon>Verrucomicrobiota</taxon>
        <taxon>Verrucomicrobiia</taxon>
        <taxon>Verrucomicrobiales</taxon>
        <taxon>Verrucomicrobiaceae</taxon>
        <taxon>Luteolibacter</taxon>
    </lineage>
</organism>
<name>A0ABT3GJ40_9BACT</name>
<dbReference type="Gene3D" id="3.40.50.2000">
    <property type="entry name" value="Glycogen Phosphorylase B"/>
    <property type="match status" value="1"/>
</dbReference>
<keyword evidence="2" id="KW-1185">Reference proteome</keyword>